<reference evidence="8 9" key="1">
    <citation type="submission" date="2019-04" db="EMBL/GenBank/DDBJ databases">
        <title>Lewinella litorea sp. nov., isolated from a marine sand.</title>
        <authorList>
            <person name="Yoon J.-H."/>
        </authorList>
    </citation>
    <scope>NUCLEOTIDE SEQUENCE [LARGE SCALE GENOMIC DNA]</scope>
    <source>
        <strain evidence="8 9">HSMS-39</strain>
    </source>
</reference>
<dbReference type="Proteomes" id="UP000308528">
    <property type="component" value="Unassembled WGS sequence"/>
</dbReference>
<evidence type="ECO:0000313" key="9">
    <source>
        <dbReference type="Proteomes" id="UP000308528"/>
    </source>
</evidence>
<dbReference type="OrthoDB" id="9801717at2"/>
<dbReference type="PROSITE" id="PS51900">
    <property type="entry name" value="CB"/>
    <property type="match status" value="1"/>
</dbReference>
<dbReference type="PANTHER" id="PTHR30349">
    <property type="entry name" value="PHAGE INTEGRASE-RELATED"/>
    <property type="match status" value="1"/>
</dbReference>
<dbReference type="PANTHER" id="PTHR30349:SF41">
    <property type="entry name" value="INTEGRASE_RECOMBINASE PROTEIN MJ0367-RELATED"/>
    <property type="match status" value="1"/>
</dbReference>
<dbReference type="Pfam" id="PF02899">
    <property type="entry name" value="Phage_int_SAM_1"/>
    <property type="match status" value="1"/>
</dbReference>
<accession>A0A4S4NS09</accession>
<dbReference type="InterPro" id="IPR002104">
    <property type="entry name" value="Integrase_catalytic"/>
</dbReference>
<evidence type="ECO:0000256" key="5">
    <source>
        <dbReference type="PROSITE-ProRule" id="PRU01248"/>
    </source>
</evidence>
<dbReference type="InterPro" id="IPR050090">
    <property type="entry name" value="Tyrosine_recombinase_XerCD"/>
</dbReference>
<dbReference type="InterPro" id="IPR013762">
    <property type="entry name" value="Integrase-like_cat_sf"/>
</dbReference>
<organism evidence="8 9">
    <name type="scientific">Neolewinella litorea</name>
    <dbReference type="NCBI Taxonomy" id="2562452"/>
    <lineage>
        <taxon>Bacteria</taxon>
        <taxon>Pseudomonadati</taxon>
        <taxon>Bacteroidota</taxon>
        <taxon>Saprospiria</taxon>
        <taxon>Saprospirales</taxon>
        <taxon>Lewinellaceae</taxon>
        <taxon>Neolewinella</taxon>
    </lineage>
</organism>
<dbReference type="InterPro" id="IPR010998">
    <property type="entry name" value="Integrase_recombinase_N"/>
</dbReference>
<comment type="similarity">
    <text evidence="1">Belongs to the 'phage' integrase family.</text>
</comment>
<dbReference type="EMBL" id="SRSF01000001">
    <property type="protein sequence ID" value="THH42015.1"/>
    <property type="molecule type" value="Genomic_DNA"/>
</dbReference>
<keyword evidence="2" id="KW-0229">DNA integration</keyword>
<evidence type="ECO:0000256" key="2">
    <source>
        <dbReference type="ARBA" id="ARBA00022908"/>
    </source>
</evidence>
<protein>
    <submittedName>
        <fullName evidence="8">Integrase</fullName>
    </submittedName>
</protein>
<feature type="domain" description="Core-binding (CB)" evidence="7">
    <location>
        <begin position="64"/>
        <end position="151"/>
    </location>
</feature>
<dbReference type="Gene3D" id="1.10.443.10">
    <property type="entry name" value="Intergrase catalytic core"/>
    <property type="match status" value="1"/>
</dbReference>
<dbReference type="Gene3D" id="1.10.150.130">
    <property type="match status" value="1"/>
</dbReference>
<sequence length="373" mass="42698">MRSTSSIRPVTRATPYAPSRFGCCAWGSNPSFDKDGRHNAAGGARVPYRIYEARSAGYRLRRPYFYTMQATEFLAHLTHQRRLSAHTVAAYRGDLVQFGAYCREQYAVERAGEVSREMVKSWLALLVEEGRAPTSIRRKLSALKAFYHYRQRRGQQSDNPTVRIPTPKVGRRLPATVPVADLRRLFAAFPDPAETEDYFLLQDHLMLALLYQTGLRRAELIALRRRDVDLDRRKLRVRGKGDKERMLPFGTGLAELFDRAQHLRPEPPSDDTDINLTGESDSLFITERGKRLYPKYVYNRVRRYLSGVTREEKKSPHVLRHSFATHLTEGGADLNAVKELLGHASLAATQLYTHSNLERLREVYRKAHPEGGE</sequence>
<evidence type="ECO:0000313" key="8">
    <source>
        <dbReference type="EMBL" id="THH42015.1"/>
    </source>
</evidence>
<evidence type="ECO:0000259" key="7">
    <source>
        <dbReference type="PROSITE" id="PS51900"/>
    </source>
</evidence>
<evidence type="ECO:0000259" key="6">
    <source>
        <dbReference type="PROSITE" id="PS51898"/>
    </source>
</evidence>
<name>A0A4S4NS09_9BACT</name>
<dbReference type="Pfam" id="PF00589">
    <property type="entry name" value="Phage_integrase"/>
    <property type="match status" value="1"/>
</dbReference>
<dbReference type="GO" id="GO:0015074">
    <property type="term" value="P:DNA integration"/>
    <property type="evidence" value="ECO:0007669"/>
    <property type="project" value="UniProtKB-KW"/>
</dbReference>
<dbReference type="GO" id="GO:0003677">
    <property type="term" value="F:DNA binding"/>
    <property type="evidence" value="ECO:0007669"/>
    <property type="project" value="UniProtKB-UniRule"/>
</dbReference>
<evidence type="ECO:0000256" key="4">
    <source>
        <dbReference type="ARBA" id="ARBA00023172"/>
    </source>
</evidence>
<dbReference type="InterPro" id="IPR004107">
    <property type="entry name" value="Integrase_SAM-like_N"/>
</dbReference>
<dbReference type="InterPro" id="IPR011010">
    <property type="entry name" value="DNA_brk_join_enz"/>
</dbReference>
<dbReference type="GO" id="GO:0006310">
    <property type="term" value="P:DNA recombination"/>
    <property type="evidence" value="ECO:0007669"/>
    <property type="project" value="UniProtKB-KW"/>
</dbReference>
<keyword evidence="9" id="KW-1185">Reference proteome</keyword>
<proteinExistence type="inferred from homology"/>
<comment type="caution">
    <text evidence="8">The sequence shown here is derived from an EMBL/GenBank/DDBJ whole genome shotgun (WGS) entry which is preliminary data.</text>
</comment>
<dbReference type="InterPro" id="IPR044068">
    <property type="entry name" value="CB"/>
</dbReference>
<dbReference type="PROSITE" id="PS51898">
    <property type="entry name" value="TYR_RECOMBINASE"/>
    <property type="match status" value="1"/>
</dbReference>
<keyword evidence="4" id="KW-0233">DNA recombination</keyword>
<keyword evidence="3 5" id="KW-0238">DNA-binding</keyword>
<dbReference type="SUPFAM" id="SSF56349">
    <property type="entry name" value="DNA breaking-rejoining enzymes"/>
    <property type="match status" value="1"/>
</dbReference>
<evidence type="ECO:0000256" key="1">
    <source>
        <dbReference type="ARBA" id="ARBA00008857"/>
    </source>
</evidence>
<dbReference type="AlphaFoldDB" id="A0A4S4NS09"/>
<feature type="domain" description="Tyr recombinase" evidence="6">
    <location>
        <begin position="172"/>
        <end position="365"/>
    </location>
</feature>
<gene>
    <name evidence="8" type="ORF">E4021_05395</name>
</gene>
<evidence type="ECO:0000256" key="3">
    <source>
        <dbReference type="ARBA" id="ARBA00023125"/>
    </source>
</evidence>